<dbReference type="RefSeq" id="WP_142874602.1">
    <property type="nucleotide sequence ID" value="NZ_CP045503.2"/>
</dbReference>
<dbReference type="InterPro" id="IPR036388">
    <property type="entry name" value="WH-like_DNA-bd_sf"/>
</dbReference>
<dbReference type="SUPFAM" id="SSF46785">
    <property type="entry name" value="Winged helix' DNA-binding domain"/>
    <property type="match status" value="1"/>
</dbReference>
<dbReference type="EMBL" id="CP045503">
    <property type="protein sequence ID" value="QPG58984.1"/>
    <property type="molecule type" value="Genomic_DNA"/>
</dbReference>
<dbReference type="Pfam" id="PF01047">
    <property type="entry name" value="MarR"/>
    <property type="match status" value="1"/>
</dbReference>
<evidence type="ECO:0000313" key="2">
    <source>
        <dbReference type="EMBL" id="QPG58984.1"/>
    </source>
</evidence>
<dbReference type="Proteomes" id="UP000316416">
    <property type="component" value="Chromosome"/>
</dbReference>
<proteinExistence type="predicted"/>
<accession>A0ABX6VBQ9</accession>
<dbReference type="InterPro" id="IPR036390">
    <property type="entry name" value="WH_DNA-bd_sf"/>
</dbReference>
<dbReference type="Gene3D" id="1.10.10.10">
    <property type="entry name" value="Winged helix-like DNA-binding domain superfamily/Winged helix DNA-binding domain"/>
    <property type="match status" value="1"/>
</dbReference>
<feature type="domain" description="HTH marR-type" evidence="1">
    <location>
        <begin position="32"/>
        <end position="72"/>
    </location>
</feature>
<organism evidence="2 3">
    <name type="scientific">Shewanella eurypsychrophilus</name>
    <dbReference type="NCBI Taxonomy" id="2593656"/>
    <lineage>
        <taxon>Bacteria</taxon>
        <taxon>Pseudomonadati</taxon>
        <taxon>Pseudomonadota</taxon>
        <taxon>Gammaproteobacteria</taxon>
        <taxon>Alteromonadales</taxon>
        <taxon>Shewanellaceae</taxon>
        <taxon>Shewanella</taxon>
    </lineage>
</organism>
<keyword evidence="3" id="KW-1185">Reference proteome</keyword>
<sequence>MSATVKNDSQYISGQVQRTLKVMSVMAGREVQGISPSELAKLAQTSPANITRILANLKQAQFAERLPSDSSRWRLAPKLVQIANSVSLNLNQAQLQLQQDQQNYSLLAI</sequence>
<name>A0ABX6VBQ9_9GAMM</name>
<protein>
    <submittedName>
        <fullName evidence="2">MarR family transcriptional regulator</fullName>
    </submittedName>
</protein>
<gene>
    <name evidence="2" type="ORF">FM038_017335</name>
</gene>
<evidence type="ECO:0000313" key="3">
    <source>
        <dbReference type="Proteomes" id="UP000316416"/>
    </source>
</evidence>
<reference evidence="2" key="1">
    <citation type="submission" date="2021-07" db="EMBL/GenBank/DDBJ databases">
        <title>Shewanella sp. YLB-07 whole genome sequence.</title>
        <authorList>
            <person name="Yu L."/>
        </authorList>
    </citation>
    <scope>NUCLEOTIDE SEQUENCE</scope>
    <source>
        <strain evidence="2">YLB-08</strain>
    </source>
</reference>
<evidence type="ECO:0000259" key="1">
    <source>
        <dbReference type="Pfam" id="PF01047"/>
    </source>
</evidence>
<dbReference type="InterPro" id="IPR000835">
    <property type="entry name" value="HTH_MarR-typ"/>
</dbReference>